<evidence type="ECO:0000313" key="6">
    <source>
        <dbReference type="Proteomes" id="UP001177140"/>
    </source>
</evidence>
<dbReference type="EMBL" id="JAJJMA010000230">
    <property type="protein sequence ID" value="MCL7021394.1"/>
    <property type="molecule type" value="Genomic_DNA"/>
</dbReference>
<keyword evidence="3" id="KW-1133">Transmembrane helix</keyword>
<dbReference type="InterPro" id="IPR002902">
    <property type="entry name" value="GNK2"/>
</dbReference>
<dbReference type="FunFam" id="3.30.430.20:FF:000002">
    <property type="entry name" value="Cysteine-rich receptor-like protein kinase 10"/>
    <property type="match status" value="1"/>
</dbReference>
<feature type="domain" description="Gnk2-homologous" evidence="4">
    <location>
        <begin position="137"/>
        <end position="250"/>
    </location>
</feature>
<keyword evidence="1" id="KW-0732">Signal</keyword>
<comment type="caution">
    <text evidence="5">The sequence shown here is derived from an EMBL/GenBank/DDBJ whole genome shotgun (WGS) entry which is preliminary data.</text>
</comment>
<evidence type="ECO:0000256" key="2">
    <source>
        <dbReference type="ARBA" id="ARBA00022737"/>
    </source>
</evidence>
<evidence type="ECO:0000256" key="1">
    <source>
        <dbReference type="ARBA" id="ARBA00022729"/>
    </source>
</evidence>
<gene>
    <name evidence="5" type="ORF">MKW94_026611</name>
</gene>
<protein>
    <recommendedName>
        <fullName evidence="4">Gnk2-homologous domain-containing protein</fullName>
    </recommendedName>
</protein>
<keyword evidence="2" id="KW-0677">Repeat</keyword>
<dbReference type="PROSITE" id="PS51473">
    <property type="entry name" value="GNK2"/>
    <property type="match status" value="2"/>
</dbReference>
<name>A0AA41UUQ0_PAPNU</name>
<keyword evidence="6" id="KW-1185">Reference proteome</keyword>
<dbReference type="PANTHER" id="PTHR32099:SF42">
    <property type="entry name" value="CYSTEINE-RICH RECEPTOR-LIKE PROTEIN KINASE 9-RELATED"/>
    <property type="match status" value="1"/>
</dbReference>
<reference evidence="5" key="1">
    <citation type="submission" date="2022-03" db="EMBL/GenBank/DDBJ databases">
        <title>A functionally conserved STORR gene fusion in Papaver species that diverged 16.8 million years ago.</title>
        <authorList>
            <person name="Catania T."/>
        </authorList>
    </citation>
    <scope>NUCLEOTIDE SEQUENCE</scope>
    <source>
        <strain evidence="5">S-191538</strain>
    </source>
</reference>
<organism evidence="5 6">
    <name type="scientific">Papaver nudicaule</name>
    <name type="common">Iceland poppy</name>
    <dbReference type="NCBI Taxonomy" id="74823"/>
    <lineage>
        <taxon>Eukaryota</taxon>
        <taxon>Viridiplantae</taxon>
        <taxon>Streptophyta</taxon>
        <taxon>Embryophyta</taxon>
        <taxon>Tracheophyta</taxon>
        <taxon>Spermatophyta</taxon>
        <taxon>Magnoliopsida</taxon>
        <taxon>Ranunculales</taxon>
        <taxon>Papaveraceae</taxon>
        <taxon>Papaveroideae</taxon>
        <taxon>Papaver</taxon>
    </lineage>
</organism>
<dbReference type="Gene3D" id="3.30.430.20">
    <property type="entry name" value="Gnk2 domain, C-X8-C-X2-C motif"/>
    <property type="match status" value="2"/>
</dbReference>
<evidence type="ECO:0000313" key="5">
    <source>
        <dbReference type="EMBL" id="MCL7021394.1"/>
    </source>
</evidence>
<evidence type="ECO:0000256" key="3">
    <source>
        <dbReference type="SAM" id="Phobius"/>
    </source>
</evidence>
<dbReference type="Proteomes" id="UP001177140">
    <property type="component" value="Unassembled WGS sequence"/>
</dbReference>
<feature type="domain" description="Gnk2-homologous" evidence="4">
    <location>
        <begin position="23"/>
        <end position="131"/>
    </location>
</feature>
<dbReference type="PANTHER" id="PTHR32099">
    <property type="entry name" value="CYSTEINE-RICH REPEAT SECRETORY PROTEIN"/>
    <property type="match status" value="1"/>
</dbReference>
<keyword evidence="3" id="KW-0472">Membrane</keyword>
<dbReference type="AlphaFoldDB" id="A0AA41UUQ0"/>
<accession>A0AA41UUQ0</accession>
<sequence>MDVYFIPLIIFVNYYFVYASAQPTFYGEFCSGGNYTNTSTYQVNLKILLSNSLPLFNHEGTNDNYRSVSVGSVPDTIYGSFQCRGDLTTDECQVCFDTSIRDAQQNIRCPYSKQAIFWYEECNLRYSNESYFPVLQEKPLLSIINSSTVSTNTGEFNKILAGLMNDLVNKSIAVSDLGSSSSNKFAVGEANLTESAHIYGLVQCPPDISPDDCKKCLGRMVGNLSTCCDMKTGARVFNPSCNVRYELYPFYKSNVSTDATPPSPNSKKKKSNRIAIVIAVPSIIAVLSALAIWYLCARRATKETKYIDSECLELLYF</sequence>
<keyword evidence="3" id="KW-0812">Transmembrane</keyword>
<feature type="transmembrane region" description="Helical" evidence="3">
    <location>
        <begin position="274"/>
        <end position="296"/>
    </location>
</feature>
<evidence type="ECO:0000259" key="4">
    <source>
        <dbReference type="PROSITE" id="PS51473"/>
    </source>
</evidence>
<dbReference type="InterPro" id="IPR038408">
    <property type="entry name" value="GNK2_sf"/>
</dbReference>
<dbReference type="Pfam" id="PF01657">
    <property type="entry name" value="Stress-antifung"/>
    <property type="match status" value="2"/>
</dbReference>
<dbReference type="CDD" id="cd23509">
    <property type="entry name" value="Gnk2-like"/>
    <property type="match status" value="2"/>
</dbReference>
<proteinExistence type="predicted"/>